<dbReference type="PANTHER" id="PTHR15439">
    <property type="entry name" value="RETINOBLASTOMA-BINDING PROTEIN 6"/>
    <property type="match status" value="1"/>
</dbReference>
<feature type="domain" description="DWNN" evidence="9">
    <location>
        <begin position="5"/>
        <end position="75"/>
    </location>
</feature>
<gene>
    <name evidence="10" type="ORF">EDEG_03461</name>
</gene>
<dbReference type="GO" id="GO:0005634">
    <property type="term" value="C:nucleus"/>
    <property type="evidence" value="ECO:0007669"/>
    <property type="project" value="UniProtKB-SubCell"/>
</dbReference>
<dbReference type="InterPro" id="IPR013083">
    <property type="entry name" value="Znf_RING/FYVE/PHD"/>
</dbReference>
<dbReference type="PROSITE" id="PS50089">
    <property type="entry name" value="ZF_RING_2"/>
    <property type="match status" value="1"/>
</dbReference>
<dbReference type="HOGENOM" id="CLU_1160858_0_0_1"/>
<dbReference type="SUPFAM" id="SSF57756">
    <property type="entry name" value="Retrovirus zinc finger-like domains"/>
    <property type="match status" value="1"/>
</dbReference>
<evidence type="ECO:0000259" key="8">
    <source>
        <dbReference type="PROSITE" id="PS50158"/>
    </source>
</evidence>
<name>J9D2S5_EDHAE</name>
<keyword evidence="3 6" id="KW-0863">Zinc-finger</keyword>
<dbReference type="InterPro" id="IPR036875">
    <property type="entry name" value="Znf_CCHC_sf"/>
</dbReference>
<dbReference type="GO" id="GO:0006397">
    <property type="term" value="P:mRNA processing"/>
    <property type="evidence" value="ECO:0007669"/>
    <property type="project" value="InterPro"/>
</dbReference>
<evidence type="ECO:0000259" key="9">
    <source>
        <dbReference type="PROSITE" id="PS51282"/>
    </source>
</evidence>
<keyword evidence="5" id="KW-0539">Nucleus</keyword>
<organism evidence="10 11">
    <name type="scientific">Edhazardia aedis (strain USNM 41457)</name>
    <name type="common">Microsporidian parasite</name>
    <dbReference type="NCBI Taxonomy" id="1003232"/>
    <lineage>
        <taxon>Eukaryota</taxon>
        <taxon>Fungi</taxon>
        <taxon>Fungi incertae sedis</taxon>
        <taxon>Microsporidia</taxon>
        <taxon>Edhazardia</taxon>
    </lineage>
</organism>
<dbReference type="InterPro" id="IPR025829">
    <property type="entry name" value="Zn_knuckle_CX2CX3GHX4C"/>
</dbReference>
<dbReference type="InterPro" id="IPR017907">
    <property type="entry name" value="Znf_RING_CS"/>
</dbReference>
<dbReference type="Proteomes" id="UP000003163">
    <property type="component" value="Unassembled WGS sequence"/>
</dbReference>
<dbReference type="InterPro" id="IPR014891">
    <property type="entry name" value="DWNN_domain"/>
</dbReference>
<keyword evidence="11" id="KW-1185">Reference proteome</keyword>
<dbReference type="InterPro" id="IPR001841">
    <property type="entry name" value="Znf_RING"/>
</dbReference>
<dbReference type="InterPro" id="IPR001878">
    <property type="entry name" value="Znf_CCHC"/>
</dbReference>
<dbReference type="GO" id="GO:0016567">
    <property type="term" value="P:protein ubiquitination"/>
    <property type="evidence" value="ECO:0007669"/>
    <property type="project" value="InterPro"/>
</dbReference>
<keyword evidence="4" id="KW-0862">Zinc</keyword>
<evidence type="ECO:0000256" key="1">
    <source>
        <dbReference type="ARBA" id="ARBA00004123"/>
    </source>
</evidence>
<accession>J9D2S5</accession>
<keyword evidence="2" id="KW-0479">Metal-binding</keyword>
<dbReference type="OMA" id="SITMHNI"/>
<evidence type="ECO:0000256" key="6">
    <source>
        <dbReference type="PROSITE-ProRule" id="PRU00047"/>
    </source>
</evidence>
<dbReference type="PANTHER" id="PTHR15439:SF0">
    <property type="entry name" value="CELL DIVISION CYCLE AND APOPTOSIS REGULATOR PROTEIN 1-RELATED"/>
    <property type="match status" value="1"/>
</dbReference>
<evidence type="ECO:0008006" key="12">
    <source>
        <dbReference type="Google" id="ProtNLM"/>
    </source>
</evidence>
<evidence type="ECO:0000259" key="7">
    <source>
        <dbReference type="PROSITE" id="PS50089"/>
    </source>
</evidence>
<reference evidence="10 11" key="1">
    <citation type="submission" date="2011-08" db="EMBL/GenBank/DDBJ databases">
        <authorList>
            <person name="Liu Z.J."/>
            <person name="Shi F.L."/>
            <person name="Lu J.Q."/>
            <person name="Li M."/>
            <person name="Wang Z.L."/>
        </authorList>
    </citation>
    <scope>NUCLEOTIDE SEQUENCE [LARGE SCALE GENOMIC DNA]</scope>
    <source>
        <strain evidence="10 11">USNM 41457</strain>
    </source>
</reference>
<reference evidence="11" key="2">
    <citation type="submission" date="2015-07" db="EMBL/GenBank/DDBJ databases">
        <title>Contrasting host-pathogen interactions and genome evolution in two generalist and specialist microsporidian pathogens of mosquitoes.</title>
        <authorList>
            <consortium name="The Broad Institute Genomics Platform"/>
            <consortium name="The Broad Institute Genome Sequencing Center for Infectious Disease"/>
            <person name="Cuomo C.A."/>
            <person name="Sanscrainte N.D."/>
            <person name="Goldberg J.M."/>
            <person name="Heiman D."/>
            <person name="Young S."/>
            <person name="Zeng Q."/>
            <person name="Becnel J.J."/>
            <person name="Birren B.W."/>
        </authorList>
    </citation>
    <scope>NUCLEOTIDE SEQUENCE [LARGE SCALE GENOMIC DNA]</scope>
    <source>
        <strain evidence="11">USNM 41457</strain>
    </source>
</reference>
<dbReference type="OrthoDB" id="5588846at2759"/>
<dbReference type="GO" id="GO:0003676">
    <property type="term" value="F:nucleic acid binding"/>
    <property type="evidence" value="ECO:0007669"/>
    <property type="project" value="InterPro"/>
</dbReference>
<dbReference type="SMART" id="SM01180">
    <property type="entry name" value="DWNN"/>
    <property type="match status" value="1"/>
</dbReference>
<dbReference type="GO" id="GO:0008270">
    <property type="term" value="F:zinc ion binding"/>
    <property type="evidence" value="ECO:0007669"/>
    <property type="project" value="UniProtKB-KW"/>
</dbReference>
<dbReference type="Gene3D" id="4.10.60.10">
    <property type="entry name" value="Zinc finger, CCHC-type"/>
    <property type="match status" value="1"/>
</dbReference>
<evidence type="ECO:0000256" key="4">
    <source>
        <dbReference type="ARBA" id="ARBA00022833"/>
    </source>
</evidence>
<dbReference type="PROSITE" id="PS50158">
    <property type="entry name" value="ZF_CCHC"/>
    <property type="match status" value="1"/>
</dbReference>
<protein>
    <recommendedName>
        <fullName evidence="12">DWNN domain-containing protein</fullName>
    </recommendedName>
</protein>
<dbReference type="GO" id="GO:0006511">
    <property type="term" value="P:ubiquitin-dependent protein catabolic process"/>
    <property type="evidence" value="ECO:0007669"/>
    <property type="project" value="TreeGrafter"/>
</dbReference>
<proteinExistence type="predicted"/>
<dbReference type="AlphaFoldDB" id="J9D2S5"/>
<evidence type="ECO:0000256" key="3">
    <source>
        <dbReference type="ARBA" id="ARBA00022771"/>
    </source>
</evidence>
<sequence>MAECIYYRFNSSKNFSKLVISAESLPLWELRAEIVTVNKMVSNDFDLLFYEEGNLIDDEYFIIHKNARITLKRVPIWMSKILRKGEEIKPFTEIVIDENNVATDLQNTKSEEDVLSNLEIKEKPTDITVKIRSTIAETTRSKNVPTNTSYICFRCGKKGHFIQNCPTNVDSSFDNVKLRKPKGIPKAFLQQVEKADELKGLLITQKGLVKVQPQVEQWDKLKKGFINVPDALKCRVCKSLFLDPVISECQHVFCNECVTEDLICCGKNVKIIGEDIHMRRKIEEFIEKSGG</sequence>
<dbReference type="PROSITE" id="PS00518">
    <property type="entry name" value="ZF_RING_1"/>
    <property type="match status" value="1"/>
</dbReference>
<dbReference type="Gene3D" id="3.30.40.10">
    <property type="entry name" value="Zinc/RING finger domain, C3HC4 (zinc finger)"/>
    <property type="match status" value="1"/>
</dbReference>
<dbReference type="STRING" id="1003232.J9D2S5"/>
<feature type="domain" description="RING-type" evidence="7">
    <location>
        <begin position="234"/>
        <end position="264"/>
    </location>
</feature>
<dbReference type="Pfam" id="PF13696">
    <property type="entry name" value="zf-CCHC_2"/>
    <property type="match status" value="1"/>
</dbReference>
<dbReference type="SUPFAM" id="SSF57850">
    <property type="entry name" value="RING/U-box"/>
    <property type="match status" value="1"/>
</dbReference>
<dbReference type="PROSITE" id="PS51282">
    <property type="entry name" value="DWNN"/>
    <property type="match status" value="1"/>
</dbReference>
<dbReference type="FunCoup" id="J9D2S5">
    <property type="interactions" value="61"/>
</dbReference>
<comment type="subcellular location">
    <subcellularLocation>
        <location evidence="1">Nucleus</location>
    </subcellularLocation>
</comment>
<dbReference type="GO" id="GO:0061630">
    <property type="term" value="F:ubiquitin protein ligase activity"/>
    <property type="evidence" value="ECO:0007669"/>
    <property type="project" value="InterPro"/>
</dbReference>
<comment type="caution">
    <text evidence="10">The sequence shown here is derived from an EMBL/GenBank/DDBJ whole genome shotgun (WGS) entry which is preliminary data.</text>
</comment>
<dbReference type="InParanoid" id="J9D2S5"/>
<dbReference type="EMBL" id="AFBI03000090">
    <property type="protein sequence ID" value="EJW02101.1"/>
    <property type="molecule type" value="Genomic_DNA"/>
</dbReference>
<evidence type="ECO:0000313" key="10">
    <source>
        <dbReference type="EMBL" id="EJW02101.1"/>
    </source>
</evidence>
<dbReference type="Pfam" id="PF08783">
    <property type="entry name" value="DWNN"/>
    <property type="match status" value="1"/>
</dbReference>
<evidence type="ECO:0000256" key="2">
    <source>
        <dbReference type="ARBA" id="ARBA00022723"/>
    </source>
</evidence>
<dbReference type="SMART" id="SM00343">
    <property type="entry name" value="ZnF_C2HC"/>
    <property type="match status" value="1"/>
</dbReference>
<feature type="domain" description="CCHC-type" evidence="8">
    <location>
        <begin position="152"/>
        <end position="166"/>
    </location>
</feature>
<dbReference type="InterPro" id="IPR033489">
    <property type="entry name" value="RBBP6"/>
</dbReference>
<evidence type="ECO:0000256" key="5">
    <source>
        <dbReference type="ARBA" id="ARBA00023242"/>
    </source>
</evidence>
<dbReference type="Gene3D" id="3.10.20.90">
    <property type="entry name" value="Phosphatidylinositol 3-kinase Catalytic Subunit, Chain A, domain 1"/>
    <property type="match status" value="1"/>
</dbReference>
<dbReference type="VEuPathDB" id="MicrosporidiaDB:EDEG_03461"/>
<evidence type="ECO:0000313" key="11">
    <source>
        <dbReference type="Proteomes" id="UP000003163"/>
    </source>
</evidence>